<reference evidence="1 2" key="1">
    <citation type="submission" date="2016-10" db="EMBL/GenBank/DDBJ databases">
        <authorList>
            <person name="de Groot N.N."/>
        </authorList>
    </citation>
    <scope>NUCLEOTIDE SEQUENCE [LARGE SCALE GENOMIC DNA]</scope>
    <source>
        <strain evidence="1 2">DSM 21019</strain>
    </source>
</reference>
<gene>
    <name evidence="1" type="ORF">SAMN04490243_2684</name>
</gene>
<keyword evidence="2" id="KW-1185">Reference proteome</keyword>
<protein>
    <submittedName>
        <fullName evidence="1">Uncharacterized protein</fullName>
    </submittedName>
</protein>
<dbReference type="AlphaFoldDB" id="A0A1I6HG26"/>
<proteinExistence type="predicted"/>
<name>A0A1I6HG26_9FLAO</name>
<sequence length="35" mass="4111">MIRIDPAEVYDWKLMLYGLQIDRADWKTAGAILFP</sequence>
<organism evidence="1 2">
    <name type="scientific">Robiginitalea myxolifaciens</name>
    <dbReference type="NCBI Taxonomy" id="400055"/>
    <lineage>
        <taxon>Bacteria</taxon>
        <taxon>Pseudomonadati</taxon>
        <taxon>Bacteroidota</taxon>
        <taxon>Flavobacteriia</taxon>
        <taxon>Flavobacteriales</taxon>
        <taxon>Flavobacteriaceae</taxon>
        <taxon>Robiginitalea</taxon>
    </lineage>
</organism>
<evidence type="ECO:0000313" key="2">
    <source>
        <dbReference type="Proteomes" id="UP000199534"/>
    </source>
</evidence>
<accession>A0A1I6HG26</accession>
<dbReference type="Proteomes" id="UP000199534">
    <property type="component" value="Unassembled WGS sequence"/>
</dbReference>
<evidence type="ECO:0000313" key="1">
    <source>
        <dbReference type="EMBL" id="SFR53207.1"/>
    </source>
</evidence>
<dbReference type="EMBL" id="FOYQ01000002">
    <property type="protein sequence ID" value="SFR53207.1"/>
    <property type="molecule type" value="Genomic_DNA"/>
</dbReference>